<dbReference type="AlphaFoldDB" id="A0A7W7SQ56"/>
<evidence type="ECO:0000259" key="1">
    <source>
        <dbReference type="PROSITE" id="PS50943"/>
    </source>
</evidence>
<dbReference type="Gene3D" id="1.10.260.40">
    <property type="entry name" value="lambda repressor-like DNA-binding domains"/>
    <property type="match status" value="1"/>
</dbReference>
<dbReference type="Pfam" id="PF13560">
    <property type="entry name" value="HTH_31"/>
    <property type="match status" value="1"/>
</dbReference>
<dbReference type="SUPFAM" id="SSF47413">
    <property type="entry name" value="lambda repressor-like DNA-binding domains"/>
    <property type="match status" value="1"/>
</dbReference>
<dbReference type="GO" id="GO:0003677">
    <property type="term" value="F:DNA binding"/>
    <property type="evidence" value="ECO:0007669"/>
    <property type="project" value="InterPro"/>
</dbReference>
<name>A0A7W7SQ56_9ACTN</name>
<dbReference type="EMBL" id="JACHJW010000001">
    <property type="protein sequence ID" value="MBB4958912.1"/>
    <property type="molecule type" value="Genomic_DNA"/>
</dbReference>
<evidence type="ECO:0000313" key="2">
    <source>
        <dbReference type="EMBL" id="MBB4958912.1"/>
    </source>
</evidence>
<dbReference type="CDD" id="cd00093">
    <property type="entry name" value="HTH_XRE"/>
    <property type="match status" value="1"/>
</dbReference>
<dbReference type="Gene3D" id="1.25.40.10">
    <property type="entry name" value="Tetratricopeptide repeat domain"/>
    <property type="match status" value="1"/>
</dbReference>
<dbReference type="Proteomes" id="UP000578819">
    <property type="component" value="Unassembled WGS sequence"/>
</dbReference>
<organism evidence="2 3">
    <name type="scientific">Micromonospora polyrhachis</name>
    <dbReference type="NCBI Taxonomy" id="1282883"/>
    <lineage>
        <taxon>Bacteria</taxon>
        <taxon>Bacillati</taxon>
        <taxon>Actinomycetota</taxon>
        <taxon>Actinomycetes</taxon>
        <taxon>Micromonosporales</taxon>
        <taxon>Micromonosporaceae</taxon>
        <taxon>Micromonospora</taxon>
    </lineage>
</organism>
<dbReference type="RefSeq" id="WP_184534929.1">
    <property type="nucleotide sequence ID" value="NZ_JACHJW010000001.1"/>
</dbReference>
<dbReference type="InterPro" id="IPR011990">
    <property type="entry name" value="TPR-like_helical_dom_sf"/>
</dbReference>
<feature type="domain" description="HTH cro/C1-type" evidence="1">
    <location>
        <begin position="13"/>
        <end position="66"/>
    </location>
</feature>
<protein>
    <submittedName>
        <fullName evidence="2">Transcriptional regulator with XRE-family HTH domain</fullName>
    </submittedName>
</protein>
<dbReference type="SUPFAM" id="SSF48452">
    <property type="entry name" value="TPR-like"/>
    <property type="match status" value="1"/>
</dbReference>
<dbReference type="SMART" id="SM00530">
    <property type="entry name" value="HTH_XRE"/>
    <property type="match status" value="1"/>
</dbReference>
<reference evidence="2 3" key="1">
    <citation type="submission" date="2020-08" db="EMBL/GenBank/DDBJ databases">
        <title>Sequencing the genomes of 1000 actinobacteria strains.</title>
        <authorList>
            <person name="Klenk H.-P."/>
        </authorList>
    </citation>
    <scope>NUCLEOTIDE SEQUENCE [LARGE SCALE GENOMIC DNA]</scope>
    <source>
        <strain evidence="2 3">DSM 45886</strain>
    </source>
</reference>
<dbReference type="PROSITE" id="PS50943">
    <property type="entry name" value="HTH_CROC1"/>
    <property type="match status" value="1"/>
</dbReference>
<evidence type="ECO:0000313" key="3">
    <source>
        <dbReference type="Proteomes" id="UP000578819"/>
    </source>
</evidence>
<proteinExistence type="predicted"/>
<keyword evidence="3" id="KW-1185">Reference proteome</keyword>
<comment type="caution">
    <text evidence="2">The sequence shown here is derived from an EMBL/GenBank/DDBJ whole genome shotgun (WGS) entry which is preliminary data.</text>
</comment>
<sequence length="407" mass="44256">MSQFDASSFASRLRQLRASRGLSLRALAGVSYYAKSYIHELETGRKQPTHQVAQRIDDALDAGGELVAMVDVRPEGVRRRSLVAAAGIAAALPRALLDGGPKLGSSVPRQLLDRTARLRRVDDYLGGIDTYSMYVSELDSTLRLVKECSYSEVTGRDLLAVVSEQAQMAGWAAFDAGRHGEADRLYRLSLDAAHDGASAALAANAMAFQAYGATGKKATELAIAACEIADKEATPRVRTLLHTRKAWALAVAGDVGETETHLNIGAAALTEQDDRPEPDWVYWVDETEVEIMTGRCWAILRRPVRAIPALELALSVYDDTHGRDKSLYLLWLADAYIDANEIEQACEAVSRAMKLSVGVGSVRPGSRLQAVLDRLAIEPLLPCVADVMAEATEFIHHRQTCVATPDR</sequence>
<dbReference type="InterPro" id="IPR010982">
    <property type="entry name" value="Lambda_DNA-bd_dom_sf"/>
</dbReference>
<dbReference type="InterPro" id="IPR001387">
    <property type="entry name" value="Cro/C1-type_HTH"/>
</dbReference>
<accession>A0A7W7SQ56</accession>
<gene>
    <name evidence="2" type="ORF">FHR38_002645</name>
</gene>